<proteinExistence type="predicted"/>
<protein>
    <submittedName>
        <fullName evidence="1">Uncharacterized protein</fullName>
    </submittedName>
</protein>
<accession>A0AA94HC06</accession>
<dbReference type="EMBL" id="FOTB01000001">
    <property type="protein sequence ID" value="SFK54081.1"/>
    <property type="molecule type" value="Genomic_DNA"/>
</dbReference>
<organism evidence="1 2">
    <name type="scientific">Salinicoccus halodurans</name>
    <dbReference type="NCBI Taxonomy" id="407035"/>
    <lineage>
        <taxon>Bacteria</taxon>
        <taxon>Bacillati</taxon>
        <taxon>Bacillota</taxon>
        <taxon>Bacilli</taxon>
        <taxon>Bacillales</taxon>
        <taxon>Staphylococcaceae</taxon>
        <taxon>Salinicoccus</taxon>
    </lineage>
</organism>
<comment type="caution">
    <text evidence="1">The sequence shown here is derived from an EMBL/GenBank/DDBJ whole genome shotgun (WGS) entry which is preliminary data.</text>
</comment>
<name>A0AA94HC06_9STAP</name>
<dbReference type="AlphaFoldDB" id="A0AA94HC06"/>
<reference evidence="1 2" key="1">
    <citation type="submission" date="2016-10" db="EMBL/GenBank/DDBJ databases">
        <authorList>
            <person name="Varghese N."/>
            <person name="Submissions S."/>
        </authorList>
    </citation>
    <scope>NUCLEOTIDE SEQUENCE [LARGE SCALE GENOMIC DNA]</scope>
    <source>
        <strain evidence="1 2">CGMCC 1.6501</strain>
    </source>
</reference>
<gene>
    <name evidence="1" type="ORF">SAMN05216235_0287</name>
</gene>
<dbReference type="Proteomes" id="UP000183090">
    <property type="component" value="Unassembled WGS sequence"/>
</dbReference>
<sequence length="81" mass="8851">MIFDVPSGVDFIGYDPAVQGEIFFNLIFKTHHGSAGAAHEKPVAQHLHVKRVTVGAFHTFFQAVHIHSVIPVSVQNFVEAG</sequence>
<evidence type="ECO:0000313" key="2">
    <source>
        <dbReference type="Proteomes" id="UP000183090"/>
    </source>
</evidence>
<evidence type="ECO:0000313" key="1">
    <source>
        <dbReference type="EMBL" id="SFK54081.1"/>
    </source>
</evidence>